<dbReference type="Gene3D" id="3.60.10.10">
    <property type="entry name" value="Endonuclease/exonuclease/phosphatase"/>
    <property type="match status" value="1"/>
</dbReference>
<dbReference type="GO" id="GO:0046856">
    <property type="term" value="P:phosphatidylinositol dephosphorylation"/>
    <property type="evidence" value="ECO:0007669"/>
    <property type="project" value="InterPro"/>
</dbReference>
<sequence length="360" mass="40929">MKGFCGVIPAKSDWQKKKEDEADSGGIIDSVDASHEGIKTVELMNRRCDFSDSSDVCVSIITWNMNGQKFWSINIRWGRRIMVVFEFEGEVRRCKKAGGKERKYELVVIGLQEVPRTNILVLLENALLDSHVLLGKAIMQSLQLYVFGLKNSEQYIREVKADKQGVGGCGGLIRRKKGGVAIRINYKGIHMLFISCHLSAHGHNVEERNSELRHISQSLFTKGWNPYARPTQVTVWLGDLNYRLQGINTFPARNLIHRNLHGLLTSKDQLLQEAERGQVFNGYYEGTLSFKPTYKYDVGSSEYDTSEKVRVPAWTDRILYKVEDKDNIDACLHLYESVDGIYSSDHKPVKAHLCLTLNKS</sequence>
<comment type="similarity">
    <text evidence="1">Belongs to the inositol polyphosphate 5-phosphatase family.</text>
</comment>
<dbReference type="AlphaFoldDB" id="A0AAW2P7L3"/>
<dbReference type="Pfam" id="PF22669">
    <property type="entry name" value="Exo_endo_phos2"/>
    <property type="match status" value="1"/>
</dbReference>
<evidence type="ECO:0000259" key="2">
    <source>
        <dbReference type="SMART" id="SM00128"/>
    </source>
</evidence>
<dbReference type="GO" id="GO:0009651">
    <property type="term" value="P:response to salt stress"/>
    <property type="evidence" value="ECO:0007669"/>
    <property type="project" value="TreeGrafter"/>
</dbReference>
<dbReference type="InterPro" id="IPR046985">
    <property type="entry name" value="IP5"/>
</dbReference>
<dbReference type="InterPro" id="IPR036691">
    <property type="entry name" value="Endo/exonu/phosph_ase_sf"/>
</dbReference>
<dbReference type="GO" id="GO:0005886">
    <property type="term" value="C:plasma membrane"/>
    <property type="evidence" value="ECO:0007669"/>
    <property type="project" value="TreeGrafter"/>
</dbReference>
<accession>A0AAW2P7L3</accession>
<comment type="caution">
    <text evidence="3">The sequence shown here is derived from an EMBL/GenBank/DDBJ whole genome shotgun (WGS) entry which is preliminary data.</text>
</comment>
<name>A0AAW2P7L3_9LAMI</name>
<organism evidence="3">
    <name type="scientific">Sesamum calycinum</name>
    <dbReference type="NCBI Taxonomy" id="2727403"/>
    <lineage>
        <taxon>Eukaryota</taxon>
        <taxon>Viridiplantae</taxon>
        <taxon>Streptophyta</taxon>
        <taxon>Embryophyta</taxon>
        <taxon>Tracheophyta</taxon>
        <taxon>Spermatophyta</taxon>
        <taxon>Magnoliopsida</taxon>
        <taxon>eudicotyledons</taxon>
        <taxon>Gunneridae</taxon>
        <taxon>Pentapetalae</taxon>
        <taxon>asterids</taxon>
        <taxon>lamiids</taxon>
        <taxon>Lamiales</taxon>
        <taxon>Pedaliaceae</taxon>
        <taxon>Sesamum</taxon>
    </lineage>
</organism>
<dbReference type="EMBL" id="JACGWM010000009">
    <property type="protein sequence ID" value="KAL0351922.1"/>
    <property type="molecule type" value="Genomic_DNA"/>
</dbReference>
<dbReference type="PANTHER" id="PTHR11200">
    <property type="entry name" value="INOSITOL 5-PHOSPHATASE"/>
    <property type="match status" value="1"/>
</dbReference>
<feature type="domain" description="Inositol polyphosphate-related phosphatase" evidence="2">
    <location>
        <begin position="54"/>
        <end position="359"/>
    </location>
</feature>
<dbReference type="GO" id="GO:0009733">
    <property type="term" value="P:response to auxin"/>
    <property type="evidence" value="ECO:0007669"/>
    <property type="project" value="TreeGrafter"/>
</dbReference>
<reference evidence="3" key="2">
    <citation type="journal article" date="2024" name="Plant">
        <title>Genomic evolution and insights into agronomic trait innovations of Sesamum species.</title>
        <authorList>
            <person name="Miao H."/>
            <person name="Wang L."/>
            <person name="Qu L."/>
            <person name="Liu H."/>
            <person name="Sun Y."/>
            <person name="Le M."/>
            <person name="Wang Q."/>
            <person name="Wei S."/>
            <person name="Zheng Y."/>
            <person name="Lin W."/>
            <person name="Duan Y."/>
            <person name="Cao H."/>
            <person name="Xiong S."/>
            <person name="Wang X."/>
            <person name="Wei L."/>
            <person name="Li C."/>
            <person name="Ma Q."/>
            <person name="Ju M."/>
            <person name="Zhao R."/>
            <person name="Li G."/>
            <person name="Mu C."/>
            <person name="Tian Q."/>
            <person name="Mei H."/>
            <person name="Zhang T."/>
            <person name="Gao T."/>
            <person name="Zhang H."/>
        </authorList>
    </citation>
    <scope>NUCLEOTIDE SEQUENCE</scope>
    <source>
        <strain evidence="3">KEN8</strain>
    </source>
</reference>
<reference evidence="3" key="1">
    <citation type="submission" date="2020-06" db="EMBL/GenBank/DDBJ databases">
        <authorList>
            <person name="Li T."/>
            <person name="Hu X."/>
            <person name="Zhang T."/>
            <person name="Song X."/>
            <person name="Zhang H."/>
            <person name="Dai N."/>
            <person name="Sheng W."/>
            <person name="Hou X."/>
            <person name="Wei L."/>
        </authorList>
    </citation>
    <scope>NUCLEOTIDE SEQUENCE</scope>
    <source>
        <strain evidence="3">KEN8</strain>
        <tissue evidence="3">Leaf</tissue>
    </source>
</reference>
<evidence type="ECO:0000256" key="1">
    <source>
        <dbReference type="ARBA" id="ARBA00010768"/>
    </source>
</evidence>
<evidence type="ECO:0000313" key="3">
    <source>
        <dbReference type="EMBL" id="KAL0351922.1"/>
    </source>
</evidence>
<dbReference type="PANTHER" id="PTHR11200:SF275">
    <property type="entry name" value="LD06095P"/>
    <property type="match status" value="1"/>
</dbReference>
<dbReference type="InterPro" id="IPR000300">
    <property type="entry name" value="IPPc"/>
</dbReference>
<dbReference type="GO" id="GO:0009737">
    <property type="term" value="P:response to abscisic acid"/>
    <property type="evidence" value="ECO:0007669"/>
    <property type="project" value="TreeGrafter"/>
</dbReference>
<dbReference type="SMART" id="SM00128">
    <property type="entry name" value="IPPc"/>
    <property type="match status" value="1"/>
</dbReference>
<dbReference type="SUPFAM" id="SSF56219">
    <property type="entry name" value="DNase I-like"/>
    <property type="match status" value="1"/>
</dbReference>
<dbReference type="GO" id="GO:0034485">
    <property type="term" value="F:phosphatidylinositol-3,4,5-trisphosphate 5-phosphatase activity"/>
    <property type="evidence" value="ECO:0007669"/>
    <property type="project" value="TreeGrafter"/>
</dbReference>
<dbReference type="GO" id="GO:0004439">
    <property type="term" value="F:phosphatidylinositol-4,5-bisphosphate 5-phosphatase activity"/>
    <property type="evidence" value="ECO:0007669"/>
    <property type="project" value="TreeGrafter"/>
</dbReference>
<dbReference type="GO" id="GO:0043813">
    <property type="term" value="F:phosphatidylinositol-3,5-bisphosphate 5-phosphatase activity"/>
    <property type="evidence" value="ECO:0007669"/>
    <property type="project" value="TreeGrafter"/>
</dbReference>
<dbReference type="FunFam" id="3.60.10.10:FF:000044">
    <property type="entry name" value="Type IV inositol polyphosphate 5-phosphatase 11"/>
    <property type="match status" value="1"/>
</dbReference>
<proteinExistence type="inferred from homology"/>
<dbReference type="GO" id="GO:0009753">
    <property type="term" value="P:response to jasmonic acid"/>
    <property type="evidence" value="ECO:0007669"/>
    <property type="project" value="TreeGrafter"/>
</dbReference>
<gene>
    <name evidence="3" type="ORF">Scaly_1580900</name>
</gene>
<protein>
    <submittedName>
        <fullName evidence="3">Type IV inositol polyphosphate 5-phosphatase 11</fullName>
    </submittedName>
</protein>